<gene>
    <name evidence="1" type="ORF">KCX82_00610</name>
</gene>
<dbReference type="AlphaFoldDB" id="A0A8J7VYH8"/>
<dbReference type="Pfam" id="PF18960">
    <property type="entry name" value="DUF5702"/>
    <property type="match status" value="1"/>
</dbReference>
<evidence type="ECO:0000313" key="2">
    <source>
        <dbReference type="Proteomes" id="UP000675664"/>
    </source>
</evidence>
<comment type="caution">
    <text evidence="1">The sequence shown here is derived from an EMBL/GenBank/DDBJ whole genome shotgun (WGS) entry which is preliminary data.</text>
</comment>
<reference evidence="1" key="1">
    <citation type="submission" date="2021-04" db="EMBL/GenBank/DDBJ databases">
        <title>Sinoanaerobacter chloroacetimidivorans sp. nov., an obligate anaerobic bacterium isolated from anaerobic sludge.</title>
        <authorList>
            <person name="Bao Y."/>
        </authorList>
    </citation>
    <scope>NUCLEOTIDE SEQUENCE</scope>
    <source>
        <strain evidence="1">BAD-6</strain>
    </source>
</reference>
<reference evidence="1" key="2">
    <citation type="submission" date="2021-04" db="EMBL/GenBank/DDBJ databases">
        <authorList>
            <person name="Liu J."/>
        </authorList>
    </citation>
    <scope>NUCLEOTIDE SEQUENCE</scope>
    <source>
        <strain evidence="1">BAD-6</strain>
    </source>
</reference>
<organism evidence="1 2">
    <name type="scientific">Sinanaerobacter chloroacetimidivorans</name>
    <dbReference type="NCBI Taxonomy" id="2818044"/>
    <lineage>
        <taxon>Bacteria</taxon>
        <taxon>Bacillati</taxon>
        <taxon>Bacillota</taxon>
        <taxon>Clostridia</taxon>
        <taxon>Peptostreptococcales</taxon>
        <taxon>Anaerovoracaceae</taxon>
        <taxon>Sinanaerobacter</taxon>
    </lineage>
</organism>
<protein>
    <submittedName>
        <fullName evidence="1">Uncharacterized protein</fullName>
    </submittedName>
</protein>
<dbReference type="Proteomes" id="UP000675664">
    <property type="component" value="Unassembled WGS sequence"/>
</dbReference>
<dbReference type="RefSeq" id="WP_227016502.1">
    <property type="nucleotide sequence ID" value="NZ_JAGSND010000001.1"/>
</dbReference>
<proteinExistence type="predicted"/>
<evidence type="ECO:0000313" key="1">
    <source>
        <dbReference type="EMBL" id="MBR0596368.1"/>
    </source>
</evidence>
<keyword evidence="2" id="KW-1185">Reference proteome</keyword>
<dbReference type="EMBL" id="JAGSND010000001">
    <property type="protein sequence ID" value="MBR0596368.1"/>
    <property type="molecule type" value="Genomic_DNA"/>
</dbReference>
<dbReference type="InterPro" id="IPR043756">
    <property type="entry name" value="DUF5702"/>
</dbReference>
<sequence>MKFLNKRGSTTVLLSLFLASMLAVIGVYLHAASKAAARSYVDAIFELAGKSILSEYDRRLFEEYGVFAVKAEESQVEKKLEYYAKSSFHTNKVEEFIKNKKYIDLLKLDLQDVKVDLKDYSLINVDVFEEQILDFMKYRIIQKVLPGKETNLSESQSQSTPQTILRNQKIIGSLPSNGYQGGNLDINKLLDEGIPTLQEIKDSSLECFYVNEYILDQFLHQRKNSLEERKTFFRHEVEYILTGKWNDEENYKHVRNNLVIMRTALNLTHIYADPAKREEVLALASVMTPGPEAVATQLLLATAWAGAEAENDARLLEQGKKVALIKTSVNWSLDFQSILSGIGNGSAVEPEQMNGMDYEDYIRVFLYFLNREIKLLRCLDLIQLNMKGNYGEEFDLRNYYGGLQFEAFVQGRKYAFRQKF</sequence>
<accession>A0A8J7VYH8</accession>
<name>A0A8J7VYH8_9FIRM</name>